<organism evidence="1 2">
    <name type="scientific">Racocetra persica</name>
    <dbReference type="NCBI Taxonomy" id="160502"/>
    <lineage>
        <taxon>Eukaryota</taxon>
        <taxon>Fungi</taxon>
        <taxon>Fungi incertae sedis</taxon>
        <taxon>Mucoromycota</taxon>
        <taxon>Glomeromycotina</taxon>
        <taxon>Glomeromycetes</taxon>
        <taxon>Diversisporales</taxon>
        <taxon>Gigasporaceae</taxon>
        <taxon>Racocetra</taxon>
    </lineage>
</organism>
<dbReference type="Proteomes" id="UP000789920">
    <property type="component" value="Unassembled WGS sequence"/>
</dbReference>
<accession>A0ACA9QUH6</accession>
<reference evidence="1" key="1">
    <citation type="submission" date="2021-06" db="EMBL/GenBank/DDBJ databases">
        <authorList>
            <person name="Kallberg Y."/>
            <person name="Tangrot J."/>
            <person name="Rosling A."/>
        </authorList>
    </citation>
    <scope>NUCLEOTIDE SEQUENCE</scope>
    <source>
        <strain evidence="1">MA461A</strain>
    </source>
</reference>
<sequence>MGSGKKLISNRGLIIRHLGHYRKLYIDALQSIVNVFNQTLLHIGGKTVIMVMLIRYDK</sequence>
<feature type="non-terminal residue" evidence="1">
    <location>
        <position position="58"/>
    </location>
</feature>
<dbReference type="EMBL" id="CAJVQC010037377">
    <property type="protein sequence ID" value="CAG8763678.1"/>
    <property type="molecule type" value="Genomic_DNA"/>
</dbReference>
<evidence type="ECO:0000313" key="2">
    <source>
        <dbReference type="Proteomes" id="UP000789920"/>
    </source>
</evidence>
<proteinExistence type="predicted"/>
<protein>
    <submittedName>
        <fullName evidence="1">31783_t:CDS:1</fullName>
    </submittedName>
</protein>
<gene>
    <name evidence="1" type="ORF">RPERSI_LOCUS15531</name>
</gene>
<keyword evidence="2" id="KW-1185">Reference proteome</keyword>
<name>A0ACA9QUH6_9GLOM</name>
<comment type="caution">
    <text evidence="1">The sequence shown here is derived from an EMBL/GenBank/DDBJ whole genome shotgun (WGS) entry which is preliminary data.</text>
</comment>
<evidence type="ECO:0000313" key="1">
    <source>
        <dbReference type="EMBL" id="CAG8763678.1"/>
    </source>
</evidence>